<evidence type="ECO:0000256" key="8">
    <source>
        <dbReference type="ARBA" id="ARBA00022729"/>
    </source>
</evidence>
<dbReference type="PANTHER" id="PTHR11506">
    <property type="entry name" value="LYSOSOME-ASSOCIATED MEMBRANE GLYCOPROTEIN"/>
    <property type="match status" value="1"/>
</dbReference>
<dbReference type="PANTHER" id="PTHR11506:SF35">
    <property type="entry name" value="LYSOSOME-ASSOCIATED MEMBRANE GLYCOPROTEIN 5"/>
    <property type="match status" value="1"/>
</dbReference>
<evidence type="ECO:0000256" key="11">
    <source>
        <dbReference type="ARBA" id="ARBA00023018"/>
    </source>
</evidence>
<evidence type="ECO:0000256" key="19">
    <source>
        <dbReference type="ARBA" id="ARBA00053950"/>
    </source>
</evidence>
<evidence type="ECO:0000256" key="14">
    <source>
        <dbReference type="ARBA" id="ARBA00023180"/>
    </source>
</evidence>
<evidence type="ECO:0000256" key="22">
    <source>
        <dbReference type="ARBA" id="ARBA00076257"/>
    </source>
</evidence>
<dbReference type="GO" id="GO:0005886">
    <property type="term" value="C:plasma membrane"/>
    <property type="evidence" value="ECO:0007669"/>
    <property type="project" value="UniProtKB-SubCell"/>
</dbReference>
<reference evidence="29" key="2">
    <citation type="submission" date="2020-05" db="UniProtKB">
        <authorList>
            <consortium name="EnsemblMetazoa"/>
        </authorList>
    </citation>
    <scope>IDENTIFICATION</scope>
    <source>
        <strain evidence="29">CM1001059</strain>
    </source>
</reference>
<keyword evidence="10 25" id="KW-1133">Transmembrane helix</keyword>
<feature type="disulfide bond" evidence="23">
    <location>
        <begin position="115"/>
        <end position="153"/>
    </location>
</feature>
<dbReference type="EnsemblMetazoa" id="AMEC020538-RA">
    <property type="protein sequence ID" value="AMEC020538-PA"/>
    <property type="gene ID" value="AMEC020538"/>
</dbReference>
<keyword evidence="12 23" id="KW-0472">Membrane</keyword>
<feature type="compositionally biased region" description="Polar residues" evidence="24">
    <location>
        <begin position="29"/>
        <end position="42"/>
    </location>
</feature>
<feature type="domain" description="Lysosome-associated membrane glycoprotein 2-like luminal" evidence="27">
    <location>
        <begin position="105"/>
        <end position="264"/>
    </location>
</feature>
<dbReference type="InterPro" id="IPR002000">
    <property type="entry name" value="Lysosome-assoc_membr_glycop"/>
</dbReference>
<evidence type="ECO:0000256" key="7">
    <source>
        <dbReference type="ARBA" id="ARBA00022692"/>
    </source>
</evidence>
<feature type="transmembrane region" description="Helical" evidence="25">
    <location>
        <begin position="285"/>
        <end position="307"/>
    </location>
</feature>
<feature type="domain" description="Lysosome-associated membrane glycoprotein 2-like transmembrane" evidence="28">
    <location>
        <begin position="286"/>
        <end position="313"/>
    </location>
</feature>
<keyword evidence="9" id="KW-0967">Endosome</keyword>
<evidence type="ECO:0000256" key="17">
    <source>
        <dbReference type="ARBA" id="ARBA00023329"/>
    </source>
</evidence>
<dbReference type="Pfam" id="PF21222">
    <property type="entry name" value="Lamp2_2nd"/>
    <property type="match status" value="1"/>
</dbReference>
<dbReference type="AlphaFoldDB" id="A0A182UHK2"/>
<evidence type="ECO:0000256" key="12">
    <source>
        <dbReference type="ARBA" id="ARBA00023136"/>
    </source>
</evidence>
<keyword evidence="16" id="KW-0966">Cell projection</keyword>
<protein>
    <recommendedName>
        <fullName evidence="21">Lysosome-associated membrane glycoprotein 5</fullName>
    </recommendedName>
    <alternativeName>
        <fullName evidence="22">Lysosome-associated membrane protein 5</fullName>
    </alternativeName>
</protein>
<dbReference type="GO" id="GO:0005765">
    <property type="term" value="C:lysosomal membrane"/>
    <property type="evidence" value="ECO:0007669"/>
    <property type="project" value="TreeGrafter"/>
</dbReference>
<evidence type="ECO:0000256" key="4">
    <source>
        <dbReference type="ARBA" id="ARBA00004279"/>
    </source>
</evidence>
<evidence type="ECO:0000259" key="28">
    <source>
        <dbReference type="Pfam" id="PF21222"/>
    </source>
</evidence>
<name>A0A182UHK2_9DIPT</name>
<dbReference type="InterPro" id="IPR048528">
    <property type="entry name" value="Lamp2-like_luminal"/>
</dbReference>
<organism evidence="29 30">
    <name type="scientific">Anopheles melas</name>
    <dbReference type="NCBI Taxonomy" id="34690"/>
    <lineage>
        <taxon>Eukaryota</taxon>
        <taxon>Metazoa</taxon>
        <taxon>Ecdysozoa</taxon>
        <taxon>Arthropoda</taxon>
        <taxon>Hexapoda</taxon>
        <taxon>Insecta</taxon>
        <taxon>Pterygota</taxon>
        <taxon>Neoptera</taxon>
        <taxon>Endopterygota</taxon>
        <taxon>Diptera</taxon>
        <taxon>Nematocera</taxon>
        <taxon>Culicoidea</taxon>
        <taxon>Culicidae</taxon>
        <taxon>Anophelinae</taxon>
        <taxon>Anopheles</taxon>
    </lineage>
</organism>
<evidence type="ECO:0000256" key="21">
    <source>
        <dbReference type="ARBA" id="ARBA00074379"/>
    </source>
</evidence>
<feature type="signal peptide" evidence="26">
    <location>
        <begin position="1"/>
        <end position="22"/>
    </location>
</feature>
<dbReference type="Proteomes" id="UP000075902">
    <property type="component" value="Unassembled WGS sequence"/>
</dbReference>
<evidence type="ECO:0000256" key="1">
    <source>
        <dbReference type="ARBA" id="ARBA00004151"/>
    </source>
</evidence>
<evidence type="ECO:0000256" key="18">
    <source>
        <dbReference type="ARBA" id="ARBA00029428"/>
    </source>
</evidence>
<dbReference type="InterPro" id="IPR048524">
    <property type="entry name" value="Lamp2-like_TM"/>
</dbReference>
<dbReference type="GO" id="GO:0031902">
    <property type="term" value="C:late endosome membrane"/>
    <property type="evidence" value="ECO:0007669"/>
    <property type="project" value="TreeGrafter"/>
</dbReference>
<evidence type="ECO:0000256" key="3">
    <source>
        <dbReference type="ARBA" id="ARBA00004172"/>
    </source>
</evidence>
<evidence type="ECO:0000256" key="6">
    <source>
        <dbReference type="ARBA" id="ARBA00022475"/>
    </source>
</evidence>
<evidence type="ECO:0000256" key="15">
    <source>
        <dbReference type="ARBA" id="ARBA00023228"/>
    </source>
</evidence>
<comment type="function">
    <text evidence="19">Plays a role in short-term synaptic plasticity in a subset of GABAergic neurons in the brain.</text>
</comment>
<dbReference type="GO" id="GO:0072594">
    <property type="term" value="P:establishment of protein localization to organelle"/>
    <property type="evidence" value="ECO:0007669"/>
    <property type="project" value="TreeGrafter"/>
</dbReference>
<evidence type="ECO:0000256" key="23">
    <source>
        <dbReference type="PROSITE-ProRule" id="PRU00740"/>
    </source>
</evidence>
<dbReference type="STRING" id="34690.A0A182UHK2"/>
<comment type="subcellular location">
    <subcellularLocation>
        <location evidence="4">Cell projection</location>
        <location evidence="4">Dendrite</location>
    </subcellularLocation>
    <subcellularLocation>
        <location evidence="20">Cell projection</location>
        <location evidence="20">Growth cone membrane</location>
        <topology evidence="20">Single-pass type I membrane protein</topology>
    </subcellularLocation>
    <subcellularLocation>
        <location evidence="18">Cytoplasmic vesicle</location>
        <location evidence="18">Secretory vesicle</location>
        <location evidence="18">Synaptic vesicle membrane</location>
        <topology evidence="18">Single-pass type I membrane protein</topology>
    </subcellularLocation>
    <subcellularLocation>
        <location evidence="2">Early endosome membrane</location>
        <topology evidence="2">Single-pass type I membrane protein</topology>
    </subcellularLocation>
    <subcellularLocation>
        <location evidence="1">Endoplasmic reticulum-Golgi intermediate compartment membrane</location>
        <topology evidence="1">Single-pass type I membrane protein</topology>
    </subcellularLocation>
    <subcellularLocation>
        <location evidence="23">Membrane</location>
        <topology evidence="23">Single-pass type I membrane protein</topology>
    </subcellularLocation>
    <subcellularLocation>
        <location evidence="3">Recycling endosome</location>
    </subcellularLocation>
</comment>
<reference evidence="30" key="1">
    <citation type="submission" date="2014-01" db="EMBL/GenBank/DDBJ databases">
        <title>The Genome Sequence of Anopheles melas CM1001059_A (V2).</title>
        <authorList>
            <consortium name="The Broad Institute Genomics Platform"/>
            <person name="Neafsey D.E."/>
            <person name="Besansky N."/>
            <person name="Howell P."/>
            <person name="Walton C."/>
            <person name="Young S.K."/>
            <person name="Zeng Q."/>
            <person name="Gargeya S."/>
            <person name="Fitzgerald M."/>
            <person name="Haas B."/>
            <person name="Abouelleil A."/>
            <person name="Allen A.W."/>
            <person name="Alvarado L."/>
            <person name="Arachchi H.M."/>
            <person name="Berlin A.M."/>
            <person name="Chapman S.B."/>
            <person name="Gainer-Dewar J."/>
            <person name="Goldberg J."/>
            <person name="Griggs A."/>
            <person name="Gujja S."/>
            <person name="Hansen M."/>
            <person name="Howarth C."/>
            <person name="Imamovic A."/>
            <person name="Ireland A."/>
            <person name="Larimer J."/>
            <person name="McCowan C."/>
            <person name="Murphy C."/>
            <person name="Pearson M."/>
            <person name="Poon T.W."/>
            <person name="Priest M."/>
            <person name="Roberts A."/>
            <person name="Saif S."/>
            <person name="Shea T."/>
            <person name="Sisk P."/>
            <person name="Sykes S."/>
            <person name="Wortman J."/>
            <person name="Nusbaum C."/>
            <person name="Birren B."/>
        </authorList>
    </citation>
    <scope>NUCLEOTIDE SEQUENCE [LARGE SCALE GENOMIC DNA]</scope>
    <source>
        <strain evidence="30">CM1001059</strain>
    </source>
</reference>
<evidence type="ECO:0000313" key="29">
    <source>
        <dbReference type="EnsemblMetazoa" id="AMEC020538-PA"/>
    </source>
</evidence>
<evidence type="ECO:0000313" key="30">
    <source>
        <dbReference type="Proteomes" id="UP000075902"/>
    </source>
</evidence>
<proteinExistence type="inferred from homology"/>
<evidence type="ECO:0000256" key="20">
    <source>
        <dbReference type="ARBA" id="ARBA00060492"/>
    </source>
</evidence>
<dbReference type="Pfam" id="PF01299">
    <property type="entry name" value="Lamp2-like_luminal"/>
    <property type="match status" value="1"/>
</dbReference>
<evidence type="ECO:0000256" key="10">
    <source>
        <dbReference type="ARBA" id="ARBA00022989"/>
    </source>
</evidence>
<evidence type="ECO:0000259" key="27">
    <source>
        <dbReference type="Pfam" id="PF01299"/>
    </source>
</evidence>
<dbReference type="VEuPathDB" id="VectorBase:AMEC020538"/>
<feature type="chain" id="PRO_5008138168" description="Lysosome-associated membrane glycoprotein 5" evidence="26">
    <location>
        <begin position="23"/>
        <end position="320"/>
    </location>
</feature>
<dbReference type="FunFam" id="2.40.160.110:FF:000016">
    <property type="entry name" value="FI04419p"/>
    <property type="match status" value="1"/>
</dbReference>
<dbReference type="PRINTS" id="PR00336">
    <property type="entry name" value="LYSASSOCTDMP"/>
</dbReference>
<keyword evidence="8 26" id="KW-0732">Signal</keyword>
<sequence>MHSLRTPFVCLLLVVGLAVCNAQSELPPTTEAVTNTSDVPSNTTTPTTPTTTTTTTTATTTTTTTTTQKPTTTTTPSTTTEPAPSTTTVAPTPKPMPEPDMGSWSYTDTSKNETCVIAQMAMQFNLSYFDTDGKPVSVLYNLPKDAIVKSGQCGNVTDYIELSWAMDKQSNNYSSLRIDFALNGTEHEFAFTGLALQLPVVGDSFPNAKPQQQLVLSNNQTLFKTPLEMSYHCNKAQQLNLTSAAAGLSEQTVTVTKLQLEAFHRKYNGKFSIAKDCEAIDTPDIVPIAVGCALVTLIIIMLIAYLVGRNAAHNSGYLSM</sequence>
<evidence type="ECO:0000256" key="13">
    <source>
        <dbReference type="ARBA" id="ARBA00023157"/>
    </source>
</evidence>
<feature type="region of interest" description="Disordered" evidence="24">
    <location>
        <begin position="29"/>
        <end position="102"/>
    </location>
</feature>
<keyword evidence="14" id="KW-0325">Glycoprotein</keyword>
<accession>A0A182UHK2</accession>
<keyword evidence="13 23" id="KW-1015">Disulfide bond</keyword>
<dbReference type="PROSITE" id="PS00310">
    <property type="entry name" value="LAMP_1"/>
    <property type="match status" value="1"/>
</dbReference>
<evidence type="ECO:0000256" key="24">
    <source>
        <dbReference type="SAM" id="MobiDB-lite"/>
    </source>
</evidence>
<evidence type="ECO:0000256" key="16">
    <source>
        <dbReference type="ARBA" id="ARBA00023273"/>
    </source>
</evidence>
<dbReference type="InterPro" id="IPR018134">
    <property type="entry name" value="LAMP_CS"/>
</dbReference>
<evidence type="ECO:0000256" key="26">
    <source>
        <dbReference type="SAM" id="SignalP"/>
    </source>
</evidence>
<dbReference type="Gene3D" id="2.40.160.110">
    <property type="match status" value="1"/>
</dbReference>
<comment type="caution">
    <text evidence="23">Lacks conserved residue(s) required for the propagation of feature annotation.</text>
</comment>
<evidence type="ECO:0000256" key="2">
    <source>
        <dbReference type="ARBA" id="ARBA00004158"/>
    </source>
</evidence>
<keyword evidence="17" id="KW-0968">Cytoplasmic vesicle</keyword>
<evidence type="ECO:0000256" key="25">
    <source>
        <dbReference type="SAM" id="Phobius"/>
    </source>
</evidence>
<evidence type="ECO:0000256" key="9">
    <source>
        <dbReference type="ARBA" id="ARBA00022753"/>
    </source>
</evidence>
<comment type="similarity">
    <text evidence="5 23">Belongs to the LAMP family.</text>
</comment>
<feature type="compositionally biased region" description="Low complexity" evidence="24">
    <location>
        <begin position="43"/>
        <end position="91"/>
    </location>
</feature>
<keyword evidence="6" id="KW-1003">Cell membrane</keyword>
<keyword evidence="7 23" id="KW-0812">Transmembrane</keyword>
<evidence type="ECO:0000256" key="5">
    <source>
        <dbReference type="ARBA" id="ARBA00009644"/>
    </source>
</evidence>
<dbReference type="PROSITE" id="PS51407">
    <property type="entry name" value="LAMP_3"/>
    <property type="match status" value="1"/>
</dbReference>
<keyword evidence="15" id="KW-0458">Lysosome</keyword>
<keyword evidence="30" id="KW-1185">Reference proteome</keyword>
<keyword evidence="11" id="KW-0770">Synapse</keyword>